<keyword evidence="2" id="KW-1185">Reference proteome</keyword>
<comment type="caution">
    <text evidence="1">The sequence shown here is derived from an EMBL/GenBank/DDBJ whole genome shotgun (WGS) entry which is preliminary data.</text>
</comment>
<accession>A0A9D4FTP6</accession>
<reference evidence="1" key="2">
    <citation type="submission" date="2020-11" db="EMBL/GenBank/DDBJ databases">
        <authorList>
            <person name="McCartney M.A."/>
            <person name="Auch B."/>
            <person name="Kono T."/>
            <person name="Mallez S."/>
            <person name="Becker A."/>
            <person name="Gohl D.M."/>
            <person name="Silverstein K.A.T."/>
            <person name="Koren S."/>
            <person name="Bechman K.B."/>
            <person name="Herman A."/>
            <person name="Abrahante J.E."/>
            <person name="Garbe J."/>
        </authorList>
    </citation>
    <scope>NUCLEOTIDE SEQUENCE</scope>
    <source>
        <strain evidence="1">Duluth1</strain>
        <tissue evidence="1">Whole animal</tissue>
    </source>
</reference>
<dbReference type="AlphaFoldDB" id="A0A9D4FTP6"/>
<sequence length="51" mass="6107">MQQHTAWLVQEVSNWYKQAVRHHGRDEGGRWDNRAQNHPIQCKKTLNPDIK</sequence>
<organism evidence="1 2">
    <name type="scientific">Dreissena polymorpha</name>
    <name type="common">Zebra mussel</name>
    <name type="synonym">Mytilus polymorpha</name>
    <dbReference type="NCBI Taxonomy" id="45954"/>
    <lineage>
        <taxon>Eukaryota</taxon>
        <taxon>Metazoa</taxon>
        <taxon>Spiralia</taxon>
        <taxon>Lophotrochozoa</taxon>
        <taxon>Mollusca</taxon>
        <taxon>Bivalvia</taxon>
        <taxon>Autobranchia</taxon>
        <taxon>Heteroconchia</taxon>
        <taxon>Euheterodonta</taxon>
        <taxon>Imparidentia</taxon>
        <taxon>Neoheterodontei</taxon>
        <taxon>Myida</taxon>
        <taxon>Dreissenoidea</taxon>
        <taxon>Dreissenidae</taxon>
        <taxon>Dreissena</taxon>
    </lineage>
</organism>
<reference evidence="1" key="1">
    <citation type="journal article" date="2019" name="bioRxiv">
        <title>The Genome of the Zebra Mussel, Dreissena polymorpha: A Resource for Invasive Species Research.</title>
        <authorList>
            <person name="McCartney M.A."/>
            <person name="Auch B."/>
            <person name="Kono T."/>
            <person name="Mallez S."/>
            <person name="Zhang Y."/>
            <person name="Obille A."/>
            <person name="Becker A."/>
            <person name="Abrahante J.E."/>
            <person name="Garbe J."/>
            <person name="Badalamenti J.P."/>
            <person name="Herman A."/>
            <person name="Mangelson H."/>
            <person name="Liachko I."/>
            <person name="Sullivan S."/>
            <person name="Sone E.D."/>
            <person name="Koren S."/>
            <person name="Silverstein K.A.T."/>
            <person name="Beckman K.B."/>
            <person name="Gohl D.M."/>
        </authorList>
    </citation>
    <scope>NUCLEOTIDE SEQUENCE</scope>
    <source>
        <strain evidence="1">Duluth1</strain>
        <tissue evidence="1">Whole animal</tissue>
    </source>
</reference>
<dbReference type="Proteomes" id="UP000828390">
    <property type="component" value="Unassembled WGS sequence"/>
</dbReference>
<evidence type="ECO:0000313" key="2">
    <source>
        <dbReference type="Proteomes" id="UP000828390"/>
    </source>
</evidence>
<proteinExistence type="predicted"/>
<protein>
    <submittedName>
        <fullName evidence="1">Uncharacterized protein</fullName>
    </submittedName>
</protein>
<dbReference type="EMBL" id="JAIWYP010000007">
    <property type="protein sequence ID" value="KAH3802380.1"/>
    <property type="molecule type" value="Genomic_DNA"/>
</dbReference>
<name>A0A9D4FTP6_DREPO</name>
<evidence type="ECO:0000313" key="1">
    <source>
        <dbReference type="EMBL" id="KAH3802380.1"/>
    </source>
</evidence>
<gene>
    <name evidence="1" type="ORF">DPMN_156056</name>
</gene>